<sequence>MKDPMDDVMPGGRFAKPVRQGGTVRRRSGSANTHALLRHFERVGFDLAPRLVAVDGATETLSYLPGTTGYPPLTEELRSDRALVSVARAIRRLHDATEGFEPVEPEDWRELEVAVPVRIDCVGHHDLAPWNLVFDGPEVTGIIDWDTIRPSNRRWDLAYAAHQFVPFHPAASLEPFGWPEEPDRAGRLRLFCASYGLGVAPAELVDLIGIRLLSFAAYIEQQVRAGDPAFDVHRDENHAGGYRAAAAYVLANRTTLLADG</sequence>
<dbReference type="Pfam" id="PF01636">
    <property type="entry name" value="APH"/>
    <property type="match status" value="1"/>
</dbReference>
<gene>
    <name evidence="2" type="ORF">EV137_1318</name>
</gene>
<evidence type="ECO:0000313" key="3">
    <source>
        <dbReference type="Proteomes" id="UP000295060"/>
    </source>
</evidence>
<dbReference type="RefSeq" id="WP_134127158.1">
    <property type="nucleotide sequence ID" value="NZ_SODU01000001.1"/>
</dbReference>
<dbReference type="EMBL" id="SODU01000001">
    <property type="protein sequence ID" value="TDW94019.1"/>
    <property type="molecule type" value="Genomic_DNA"/>
</dbReference>
<protein>
    <submittedName>
        <fullName evidence="2">Phosphotransferase family enzyme</fullName>
    </submittedName>
</protein>
<accession>A0ABY2FML9</accession>
<evidence type="ECO:0000313" key="2">
    <source>
        <dbReference type="EMBL" id="TDW94019.1"/>
    </source>
</evidence>
<dbReference type="Proteomes" id="UP000295060">
    <property type="component" value="Unassembled WGS sequence"/>
</dbReference>
<comment type="caution">
    <text evidence="2">The sequence shown here is derived from an EMBL/GenBank/DDBJ whole genome shotgun (WGS) entry which is preliminary data.</text>
</comment>
<name>A0ABY2FML9_9ACTN</name>
<reference evidence="2 3" key="1">
    <citation type="submission" date="2019-03" db="EMBL/GenBank/DDBJ databases">
        <title>Genomic Encyclopedia of Type Strains, Phase III (KMG-III): the genomes of soil and plant-associated and newly described type strains.</title>
        <authorList>
            <person name="Whitman W."/>
        </authorList>
    </citation>
    <scope>NUCLEOTIDE SEQUENCE [LARGE SCALE GENOMIC DNA]</scope>
    <source>
        <strain evidence="2 3">VKMAc-2574</strain>
    </source>
</reference>
<feature type="domain" description="Aminoglycoside phosphotransferase" evidence="1">
    <location>
        <begin position="120"/>
        <end position="165"/>
    </location>
</feature>
<organism evidence="2 3">
    <name type="scientific">Kribbella pratensis</name>
    <dbReference type="NCBI Taxonomy" id="2512112"/>
    <lineage>
        <taxon>Bacteria</taxon>
        <taxon>Bacillati</taxon>
        <taxon>Actinomycetota</taxon>
        <taxon>Actinomycetes</taxon>
        <taxon>Propionibacteriales</taxon>
        <taxon>Kribbellaceae</taxon>
        <taxon>Kribbella</taxon>
    </lineage>
</organism>
<evidence type="ECO:0000259" key="1">
    <source>
        <dbReference type="Pfam" id="PF01636"/>
    </source>
</evidence>
<keyword evidence="3" id="KW-1185">Reference proteome</keyword>
<proteinExistence type="predicted"/>
<dbReference type="InterPro" id="IPR002575">
    <property type="entry name" value="Aminoglycoside_PTrfase"/>
</dbReference>
<dbReference type="SUPFAM" id="SSF56112">
    <property type="entry name" value="Protein kinase-like (PK-like)"/>
    <property type="match status" value="1"/>
</dbReference>
<dbReference type="InterPro" id="IPR011009">
    <property type="entry name" value="Kinase-like_dom_sf"/>
</dbReference>
<dbReference type="Gene3D" id="3.90.1200.10">
    <property type="match status" value="1"/>
</dbReference>